<evidence type="ECO:0000313" key="1">
    <source>
        <dbReference type="EMBL" id="ATH95701.1"/>
    </source>
</evidence>
<proteinExistence type="predicted"/>
<reference evidence="1 2" key="1">
    <citation type="journal article" date="2016" name="Int. J. Syst. Evol. Microbiol.">
        <title>Dermabacter jinjuensis sp. nov., a novel species of the genus Dermabacter isolated from a clinical specimen.</title>
        <authorList>
            <person name="Park Y.K."/>
            <person name="Lee K.M."/>
            <person name="Lee W.K."/>
            <person name="Cho M.J."/>
            <person name="Lee H.S."/>
            <person name="Cho Y.G."/>
            <person name="Lee Y.C."/>
            <person name="Lee W.K."/>
            <person name="Seong W.K."/>
            <person name="Hwang K.J."/>
        </authorList>
    </citation>
    <scope>NUCLEOTIDE SEQUENCE [LARGE SCALE GENOMIC DNA]</scope>
    <source>
        <strain evidence="1 2">32T</strain>
    </source>
</reference>
<sequence length="70" mass="7699">MPKPLVLSDIRNRAGAFVADWRDAEGYEKGEAQEFVRGLLRCFGISGRTAAVYEKRGGPALNCIRSRLAS</sequence>
<organism evidence="1 2">
    <name type="scientific">Dermabacter jinjuensis</name>
    <dbReference type="NCBI Taxonomy" id="1667168"/>
    <lineage>
        <taxon>Bacteria</taxon>
        <taxon>Bacillati</taxon>
        <taxon>Actinomycetota</taxon>
        <taxon>Actinomycetes</taxon>
        <taxon>Micrococcales</taxon>
        <taxon>Dermabacteraceae</taxon>
        <taxon>Dermabacter</taxon>
    </lineage>
</organism>
<name>A0ABN5DKZ2_9MICO</name>
<accession>A0ABN5DKZ2</accession>
<dbReference type="RefSeq" id="WP_096882303.1">
    <property type="nucleotide sequence ID" value="NZ_CP023482.1"/>
</dbReference>
<dbReference type="Proteomes" id="UP000815698">
    <property type="component" value="Chromosome"/>
</dbReference>
<keyword evidence="2" id="KW-1185">Reference proteome</keyword>
<gene>
    <name evidence="1" type="ORF">COP05_00245</name>
</gene>
<dbReference type="EMBL" id="CP023482">
    <property type="protein sequence ID" value="ATH95701.1"/>
    <property type="molecule type" value="Genomic_DNA"/>
</dbReference>
<evidence type="ECO:0000313" key="2">
    <source>
        <dbReference type="Proteomes" id="UP000815698"/>
    </source>
</evidence>
<protein>
    <submittedName>
        <fullName evidence="1">Uncharacterized protein</fullName>
    </submittedName>
</protein>